<gene>
    <name evidence="6" type="ORF">BD626DRAFT_430552</name>
</gene>
<feature type="transmembrane region" description="Helical" evidence="4">
    <location>
        <begin position="266"/>
        <end position="286"/>
    </location>
</feature>
<reference evidence="6 7" key="1">
    <citation type="journal article" date="2019" name="New Phytol.">
        <title>Comparative genomics reveals unique wood-decay strategies and fruiting body development in the Schizophyllaceae.</title>
        <authorList>
            <person name="Almasi E."/>
            <person name="Sahu N."/>
            <person name="Krizsan K."/>
            <person name="Balint B."/>
            <person name="Kovacs G.M."/>
            <person name="Kiss B."/>
            <person name="Cseklye J."/>
            <person name="Drula E."/>
            <person name="Henrissat B."/>
            <person name="Nagy I."/>
            <person name="Chovatia M."/>
            <person name="Adam C."/>
            <person name="LaButti K."/>
            <person name="Lipzen A."/>
            <person name="Riley R."/>
            <person name="Grigoriev I.V."/>
            <person name="Nagy L.G."/>
        </authorList>
    </citation>
    <scope>NUCLEOTIDE SEQUENCE [LARGE SCALE GENOMIC DNA]</scope>
    <source>
        <strain evidence="6 7">NL-1724</strain>
    </source>
</reference>
<keyword evidence="4" id="KW-1133">Transmembrane helix</keyword>
<dbReference type="SUPFAM" id="SSF103473">
    <property type="entry name" value="MFS general substrate transporter"/>
    <property type="match status" value="1"/>
</dbReference>
<dbReference type="OrthoDB" id="2213137at2759"/>
<evidence type="ECO:0000256" key="1">
    <source>
        <dbReference type="ARBA" id="ARBA00004141"/>
    </source>
</evidence>
<dbReference type="InterPro" id="IPR036259">
    <property type="entry name" value="MFS_trans_sf"/>
</dbReference>
<dbReference type="PANTHER" id="PTHR11360">
    <property type="entry name" value="MONOCARBOXYLATE TRANSPORTER"/>
    <property type="match status" value="1"/>
</dbReference>
<comment type="similarity">
    <text evidence="2">Belongs to the major facilitator superfamily. Monocarboxylate porter (TC 2.A.1.13) family.</text>
</comment>
<dbReference type="Gene3D" id="1.20.1250.20">
    <property type="entry name" value="MFS general substrate transporter like domains"/>
    <property type="match status" value="2"/>
</dbReference>
<dbReference type="AlphaFoldDB" id="A0A550CG29"/>
<feature type="compositionally biased region" description="Basic and acidic residues" evidence="3">
    <location>
        <begin position="25"/>
        <end position="39"/>
    </location>
</feature>
<organism evidence="6 7">
    <name type="scientific">Schizophyllum amplum</name>
    <dbReference type="NCBI Taxonomy" id="97359"/>
    <lineage>
        <taxon>Eukaryota</taxon>
        <taxon>Fungi</taxon>
        <taxon>Dikarya</taxon>
        <taxon>Basidiomycota</taxon>
        <taxon>Agaricomycotina</taxon>
        <taxon>Agaricomycetes</taxon>
        <taxon>Agaricomycetidae</taxon>
        <taxon>Agaricales</taxon>
        <taxon>Schizophyllaceae</taxon>
        <taxon>Schizophyllum</taxon>
    </lineage>
</organism>
<dbReference type="GO" id="GO:0016020">
    <property type="term" value="C:membrane"/>
    <property type="evidence" value="ECO:0007669"/>
    <property type="project" value="UniProtKB-SubCell"/>
</dbReference>
<feature type="domain" description="Major facilitator superfamily (MFS) profile" evidence="5">
    <location>
        <begin position="265"/>
        <end position="457"/>
    </location>
</feature>
<dbReference type="PANTHER" id="PTHR11360:SF284">
    <property type="entry name" value="EG:103B4.3 PROTEIN-RELATED"/>
    <property type="match status" value="1"/>
</dbReference>
<name>A0A550CG29_9AGAR</name>
<feature type="region of interest" description="Disordered" evidence="3">
    <location>
        <begin position="1"/>
        <end position="39"/>
    </location>
</feature>
<dbReference type="Pfam" id="PF07690">
    <property type="entry name" value="MFS_1"/>
    <property type="match status" value="1"/>
</dbReference>
<dbReference type="Proteomes" id="UP000320762">
    <property type="component" value="Unassembled WGS sequence"/>
</dbReference>
<evidence type="ECO:0000256" key="3">
    <source>
        <dbReference type="SAM" id="MobiDB-lite"/>
    </source>
</evidence>
<dbReference type="InterPro" id="IPR020846">
    <property type="entry name" value="MFS_dom"/>
</dbReference>
<feature type="transmembrane region" description="Helical" evidence="4">
    <location>
        <begin position="365"/>
        <end position="386"/>
    </location>
</feature>
<feature type="transmembrane region" description="Helical" evidence="4">
    <location>
        <begin position="333"/>
        <end position="353"/>
    </location>
</feature>
<evidence type="ECO:0000313" key="6">
    <source>
        <dbReference type="EMBL" id="TRM63758.1"/>
    </source>
</evidence>
<feature type="transmembrane region" description="Helical" evidence="4">
    <location>
        <begin position="171"/>
        <end position="190"/>
    </location>
</feature>
<feature type="transmembrane region" description="Helical" evidence="4">
    <location>
        <begin position="227"/>
        <end position="246"/>
    </location>
</feature>
<dbReference type="GO" id="GO:0022857">
    <property type="term" value="F:transmembrane transporter activity"/>
    <property type="evidence" value="ECO:0007669"/>
    <property type="project" value="InterPro"/>
</dbReference>
<comment type="subcellular location">
    <subcellularLocation>
        <location evidence="1">Membrane</location>
        <topology evidence="1">Multi-pass membrane protein</topology>
    </subcellularLocation>
</comment>
<feature type="transmembrane region" description="Helical" evidence="4">
    <location>
        <begin position="139"/>
        <end position="165"/>
    </location>
</feature>
<proteinExistence type="inferred from homology"/>
<accession>A0A550CG29</accession>
<feature type="transmembrane region" description="Helical" evidence="4">
    <location>
        <begin position="306"/>
        <end position="326"/>
    </location>
</feature>
<dbReference type="PROSITE" id="PS50850">
    <property type="entry name" value="MFS"/>
    <property type="match status" value="1"/>
</dbReference>
<dbReference type="EMBL" id="VDMD01000008">
    <property type="protein sequence ID" value="TRM63758.1"/>
    <property type="molecule type" value="Genomic_DNA"/>
</dbReference>
<evidence type="ECO:0000256" key="4">
    <source>
        <dbReference type="SAM" id="Phobius"/>
    </source>
</evidence>
<evidence type="ECO:0000313" key="7">
    <source>
        <dbReference type="Proteomes" id="UP000320762"/>
    </source>
</evidence>
<comment type="caution">
    <text evidence="6">The sequence shown here is derived from an EMBL/GenBank/DDBJ whole genome shotgun (WGS) entry which is preliminary data.</text>
</comment>
<dbReference type="InterPro" id="IPR050327">
    <property type="entry name" value="Proton-linked_MCT"/>
</dbReference>
<evidence type="ECO:0000256" key="2">
    <source>
        <dbReference type="ARBA" id="ARBA00006727"/>
    </source>
</evidence>
<keyword evidence="7" id="KW-1185">Reference proteome</keyword>
<evidence type="ECO:0000259" key="5">
    <source>
        <dbReference type="PROSITE" id="PS50850"/>
    </source>
</evidence>
<protein>
    <submittedName>
        <fullName evidence="6">Major facilitator superfamily domain-containing protein</fullName>
    </submittedName>
</protein>
<feature type="transmembrane region" description="Helical" evidence="4">
    <location>
        <begin position="52"/>
        <end position="72"/>
    </location>
</feature>
<keyword evidence="4" id="KW-0472">Membrane</keyword>
<keyword evidence="4" id="KW-0812">Transmembrane</keyword>
<dbReference type="InterPro" id="IPR011701">
    <property type="entry name" value="MFS"/>
</dbReference>
<sequence length="457" mass="49731">MSETSSNLHAQGPIGPSVPPITPSKPEKSAVSVRDDASVHADDDYPDGGRKAWLVVLGTFMYSCAVMGWAMSWGVFQDYYHRHVFPEIDVSLLTLVGGSLNFAQTATSYLAGGICLMYVQPSCRSHVLAPRLRRTIRMIGISSILSFLCIFATSWCTTFGLIFFFQGFLQGIVQGLQLPLIMALPSQWFLRRRGLATGIACSGAGIGGAVISLVMRQLLTSVGYQHALLIYSFVNGVTYLVAWFLIDTRRPAAKRRWMPRKINGNFYSITLAMFFSNWGYLTPYFFITTFTKATVPSLDENSLLPAVPLIVMSTCNGVGRIFSGFVADALGPINSLFISFFLGGLSQILLWTFSRTYAVTLVFSVVYGLIGGWYVSLIPVVCAELFGVEGLGTITGWMVLVTAPGQFAGGSVGGAILSAAGNDWRALSFYAGALMILGALFVLYARFKTDRHLITAV</sequence>
<feature type="transmembrane region" description="Helical" evidence="4">
    <location>
        <begin position="195"/>
        <end position="215"/>
    </location>
</feature>
<feature type="transmembrane region" description="Helical" evidence="4">
    <location>
        <begin position="427"/>
        <end position="445"/>
    </location>
</feature>